<name>D1B620_THEAS</name>
<dbReference type="EMBL" id="CP001818">
    <property type="protein sequence ID" value="ACZ19461.1"/>
    <property type="molecule type" value="Genomic_DNA"/>
</dbReference>
<protein>
    <submittedName>
        <fullName evidence="1">Uncharacterized protein</fullName>
    </submittedName>
</protein>
<proteinExistence type="predicted"/>
<evidence type="ECO:0000313" key="2">
    <source>
        <dbReference type="Proteomes" id="UP000002030"/>
    </source>
</evidence>
<dbReference type="EnsemblBacteria" id="ACZ19461">
    <property type="protein sequence ID" value="ACZ19461"/>
    <property type="gene ID" value="Taci_1229"/>
</dbReference>
<accession>D1B620</accession>
<sequence length="35" mass="3579">MTYPVMLILCALVVLTALTDDLLGSLVSLSVLGGS</sequence>
<dbReference type="AlphaFoldDB" id="D1B620"/>
<evidence type="ECO:0000313" key="1">
    <source>
        <dbReference type="EMBL" id="ACZ19461.1"/>
    </source>
</evidence>
<dbReference type="KEGG" id="tai:Taci_1229"/>
<gene>
    <name evidence="1" type="ordered locus">Taci_1229</name>
</gene>
<organism evidence="1 2">
    <name type="scientific">Thermanaerovibrio acidaminovorans (strain ATCC 49978 / DSM 6589 / Su883)</name>
    <name type="common">Selenomonas acidaminovorans</name>
    <dbReference type="NCBI Taxonomy" id="525903"/>
    <lineage>
        <taxon>Bacteria</taxon>
        <taxon>Thermotogati</taxon>
        <taxon>Synergistota</taxon>
        <taxon>Synergistia</taxon>
        <taxon>Synergistales</taxon>
        <taxon>Synergistaceae</taxon>
        <taxon>Thermanaerovibrio</taxon>
    </lineage>
</organism>
<dbReference type="Proteomes" id="UP000002030">
    <property type="component" value="Chromosome"/>
</dbReference>
<reference evidence="1 2" key="1">
    <citation type="journal article" date="2009" name="Stand. Genomic Sci.">
        <title>Complete genome sequence of Thermanaerovibrio acidaminovorans type strain (Su883).</title>
        <authorList>
            <person name="Chovatia M."/>
            <person name="Sikorski J."/>
            <person name="Schroder M."/>
            <person name="Lapidus A."/>
            <person name="Nolan M."/>
            <person name="Tice H."/>
            <person name="Glavina Del Rio T."/>
            <person name="Copeland A."/>
            <person name="Cheng J.F."/>
            <person name="Lucas S."/>
            <person name="Chen F."/>
            <person name="Bruce D."/>
            <person name="Goodwin L."/>
            <person name="Pitluck S."/>
            <person name="Ivanova N."/>
            <person name="Mavromatis K."/>
            <person name="Ovchinnikova G."/>
            <person name="Pati A."/>
            <person name="Chen A."/>
            <person name="Palaniappan K."/>
            <person name="Land M."/>
            <person name="Hauser L."/>
            <person name="Chang Y.J."/>
            <person name="Jeffries C.D."/>
            <person name="Chain P."/>
            <person name="Saunders E."/>
            <person name="Detter J.C."/>
            <person name="Brettin T."/>
            <person name="Rohde M."/>
            <person name="Goker M."/>
            <person name="Spring S."/>
            <person name="Bristow J."/>
            <person name="Markowitz V."/>
            <person name="Hugenholtz P."/>
            <person name="Kyrpides N.C."/>
            <person name="Klenk H.P."/>
            <person name="Eisen J.A."/>
        </authorList>
    </citation>
    <scope>NUCLEOTIDE SEQUENCE [LARGE SCALE GENOMIC DNA]</scope>
    <source>
        <strain evidence="2">ATCC 49978 / DSM 6589 / Su883</strain>
    </source>
</reference>
<keyword evidence="2" id="KW-1185">Reference proteome</keyword>
<dbReference type="HOGENOM" id="CLU_3367876_0_0_0"/>